<dbReference type="InterPro" id="IPR036412">
    <property type="entry name" value="HAD-like_sf"/>
</dbReference>
<reference evidence="6" key="1">
    <citation type="journal article" date="2019" name="Int. J. Syst. Evol. Microbiol.">
        <title>The Global Catalogue of Microorganisms (GCM) 10K type strain sequencing project: providing services to taxonomists for standard genome sequencing and annotation.</title>
        <authorList>
            <consortium name="The Broad Institute Genomics Platform"/>
            <consortium name="The Broad Institute Genome Sequencing Center for Infectious Disease"/>
            <person name="Wu L."/>
            <person name="Ma J."/>
        </authorList>
    </citation>
    <scope>NUCLEOTIDE SEQUENCE [LARGE SCALE GENOMIC DNA]</scope>
    <source>
        <strain evidence="6">CGMCC 1.15339</strain>
    </source>
</reference>
<dbReference type="Gene3D" id="1.10.150.240">
    <property type="entry name" value="Putative phosphatase, domain 2"/>
    <property type="match status" value="1"/>
</dbReference>
<dbReference type="InterPro" id="IPR050155">
    <property type="entry name" value="HAD-like_hydrolase_sf"/>
</dbReference>
<comment type="caution">
    <text evidence="5">The sequence shown here is derived from an EMBL/GenBank/DDBJ whole genome shotgun (WGS) entry which is preliminary data.</text>
</comment>
<dbReference type="InterPro" id="IPR023198">
    <property type="entry name" value="PGP-like_dom2"/>
</dbReference>
<evidence type="ECO:0000313" key="6">
    <source>
        <dbReference type="Proteomes" id="UP000617555"/>
    </source>
</evidence>
<evidence type="ECO:0000256" key="4">
    <source>
        <dbReference type="ARBA" id="ARBA00013078"/>
    </source>
</evidence>
<organism evidence="5 6">
    <name type="scientific">Shewanella inventionis</name>
    <dbReference type="NCBI Taxonomy" id="1738770"/>
    <lineage>
        <taxon>Bacteria</taxon>
        <taxon>Pseudomonadati</taxon>
        <taxon>Pseudomonadota</taxon>
        <taxon>Gammaproteobacteria</taxon>
        <taxon>Alteromonadales</taxon>
        <taxon>Shewanellaceae</taxon>
        <taxon>Shewanella</taxon>
    </lineage>
</organism>
<dbReference type="PANTHER" id="PTHR43434:SF1">
    <property type="entry name" value="PHOSPHOGLYCOLATE PHOSPHATASE"/>
    <property type="match status" value="1"/>
</dbReference>
<dbReference type="RefSeq" id="WP_188739348.1">
    <property type="nucleotide sequence ID" value="NZ_BMII01000016.1"/>
</dbReference>
<dbReference type="EC" id="3.1.3.18" evidence="4"/>
<gene>
    <name evidence="5" type="ORF">GCM10011607_21460</name>
</gene>
<evidence type="ECO:0000256" key="1">
    <source>
        <dbReference type="ARBA" id="ARBA00000830"/>
    </source>
</evidence>
<dbReference type="Pfam" id="PF13419">
    <property type="entry name" value="HAD_2"/>
    <property type="match status" value="1"/>
</dbReference>
<evidence type="ECO:0000256" key="2">
    <source>
        <dbReference type="ARBA" id="ARBA00004818"/>
    </source>
</evidence>
<name>A0ABQ1J5E4_9GAMM</name>
<dbReference type="PANTHER" id="PTHR43434">
    <property type="entry name" value="PHOSPHOGLYCOLATE PHOSPHATASE"/>
    <property type="match status" value="1"/>
</dbReference>
<keyword evidence="6" id="KW-1185">Reference proteome</keyword>
<comment type="similarity">
    <text evidence="3">Belongs to the HAD-like hydrolase superfamily. CbbY/CbbZ/Gph/YieH family.</text>
</comment>
<dbReference type="SUPFAM" id="SSF56784">
    <property type="entry name" value="HAD-like"/>
    <property type="match status" value="1"/>
</dbReference>
<accession>A0ABQ1J5E4</accession>
<dbReference type="Gene3D" id="3.40.50.1000">
    <property type="entry name" value="HAD superfamily/HAD-like"/>
    <property type="match status" value="1"/>
</dbReference>
<dbReference type="InterPro" id="IPR023214">
    <property type="entry name" value="HAD_sf"/>
</dbReference>
<protein>
    <recommendedName>
        <fullName evidence="4">phosphoglycolate phosphatase</fullName>
        <ecNumber evidence="4">3.1.3.18</ecNumber>
    </recommendedName>
</protein>
<sequence>MNIIFDFDGTILNSKRRLYELFQQLFIRSDLSFEEYWYFKQAGISNQEILSREFGLSVLKQAEFTKNWMALIETEKFLDFDLLFSDAKKALTELASEYSLHLCTARQNEKAVSLQLEKFGIIKLFDNVLVTKQQMSKKELIEQNIIDIDRNDWLVGDTGEDIKVGKSLGIRTCVVTCGFLSRELLELYQPELIINSVGDFSSFLK</sequence>
<dbReference type="SFLD" id="SFLDG01129">
    <property type="entry name" value="C1.5:_HAD__Beta-PGM__Phosphata"/>
    <property type="match status" value="1"/>
</dbReference>
<comment type="catalytic activity">
    <reaction evidence="1">
        <text>2-phosphoglycolate + H2O = glycolate + phosphate</text>
        <dbReference type="Rhea" id="RHEA:14369"/>
        <dbReference type="ChEBI" id="CHEBI:15377"/>
        <dbReference type="ChEBI" id="CHEBI:29805"/>
        <dbReference type="ChEBI" id="CHEBI:43474"/>
        <dbReference type="ChEBI" id="CHEBI:58033"/>
        <dbReference type="EC" id="3.1.3.18"/>
    </reaction>
</comment>
<dbReference type="EMBL" id="BMII01000016">
    <property type="protein sequence ID" value="GGB60477.1"/>
    <property type="molecule type" value="Genomic_DNA"/>
</dbReference>
<proteinExistence type="inferred from homology"/>
<dbReference type="InterPro" id="IPR041492">
    <property type="entry name" value="HAD_2"/>
</dbReference>
<comment type="pathway">
    <text evidence="2">Organic acid metabolism; glycolate biosynthesis; glycolate from 2-phosphoglycolate: step 1/1.</text>
</comment>
<evidence type="ECO:0000256" key="3">
    <source>
        <dbReference type="ARBA" id="ARBA00006171"/>
    </source>
</evidence>
<evidence type="ECO:0000313" key="5">
    <source>
        <dbReference type="EMBL" id="GGB60477.1"/>
    </source>
</evidence>
<dbReference type="SFLD" id="SFLDS00003">
    <property type="entry name" value="Haloacid_Dehalogenase"/>
    <property type="match status" value="1"/>
</dbReference>
<dbReference type="Proteomes" id="UP000617555">
    <property type="component" value="Unassembled WGS sequence"/>
</dbReference>